<protein>
    <submittedName>
        <fullName evidence="6">O-antigen/teichoic acid export membrane protein</fullName>
    </submittedName>
</protein>
<evidence type="ECO:0000256" key="3">
    <source>
        <dbReference type="ARBA" id="ARBA00022989"/>
    </source>
</evidence>
<feature type="transmembrane region" description="Helical" evidence="5">
    <location>
        <begin position="373"/>
        <end position="391"/>
    </location>
</feature>
<comment type="subcellular location">
    <subcellularLocation>
        <location evidence="1">Membrane</location>
        <topology evidence="1">Multi-pass membrane protein</topology>
    </subcellularLocation>
</comment>
<dbReference type="RefSeq" id="WP_110016636.1">
    <property type="nucleotide sequence ID" value="NZ_QGTJ01000001.1"/>
</dbReference>
<dbReference type="OrthoDB" id="103403at2"/>
<evidence type="ECO:0000313" key="7">
    <source>
        <dbReference type="Proteomes" id="UP000246569"/>
    </source>
</evidence>
<dbReference type="Proteomes" id="UP000246569">
    <property type="component" value="Unassembled WGS sequence"/>
</dbReference>
<feature type="transmembrane region" description="Helical" evidence="5">
    <location>
        <begin position="306"/>
        <end position="329"/>
    </location>
</feature>
<accession>A0A317N0I4</accession>
<reference evidence="6 7" key="1">
    <citation type="submission" date="2018-05" db="EMBL/GenBank/DDBJ databases">
        <title>Genomic Encyclopedia of Type Strains, Phase IV (KMG-IV): sequencing the most valuable type-strain genomes for metagenomic binning, comparative biology and taxonomic classification.</title>
        <authorList>
            <person name="Goeker M."/>
        </authorList>
    </citation>
    <scope>NUCLEOTIDE SEQUENCE [LARGE SCALE GENOMIC DNA]</scope>
    <source>
        <strain evidence="6 7">DSM 23606</strain>
    </source>
</reference>
<comment type="caution">
    <text evidence="6">The sequence shown here is derived from an EMBL/GenBank/DDBJ whole genome shotgun (WGS) entry which is preliminary data.</text>
</comment>
<dbReference type="AlphaFoldDB" id="A0A317N0I4"/>
<dbReference type="InterPro" id="IPR052556">
    <property type="entry name" value="PolySynth_Transporter"/>
</dbReference>
<feature type="transmembrane region" description="Helical" evidence="5">
    <location>
        <begin position="158"/>
        <end position="176"/>
    </location>
</feature>
<feature type="transmembrane region" description="Helical" evidence="5">
    <location>
        <begin position="126"/>
        <end position="146"/>
    </location>
</feature>
<feature type="transmembrane region" description="Helical" evidence="5">
    <location>
        <begin position="55"/>
        <end position="77"/>
    </location>
</feature>
<dbReference type="PANTHER" id="PTHR43424">
    <property type="entry name" value="LOCUS PUTATIVE PROTEIN 1-RELATED"/>
    <property type="match status" value="1"/>
</dbReference>
<dbReference type="InterPro" id="IPR002797">
    <property type="entry name" value="Polysacc_synth"/>
</dbReference>
<keyword evidence="7" id="KW-1185">Reference proteome</keyword>
<evidence type="ECO:0000256" key="4">
    <source>
        <dbReference type="ARBA" id="ARBA00023136"/>
    </source>
</evidence>
<evidence type="ECO:0000256" key="1">
    <source>
        <dbReference type="ARBA" id="ARBA00004141"/>
    </source>
</evidence>
<feature type="transmembrane region" description="Helical" evidence="5">
    <location>
        <begin position="98"/>
        <end position="120"/>
    </location>
</feature>
<dbReference type="EMBL" id="QGTJ01000001">
    <property type="protein sequence ID" value="PWV65634.1"/>
    <property type="molecule type" value="Genomic_DNA"/>
</dbReference>
<keyword evidence="4 5" id="KW-0472">Membrane</keyword>
<dbReference type="CDD" id="cd13128">
    <property type="entry name" value="MATE_Wzx_like"/>
    <property type="match status" value="1"/>
</dbReference>
<dbReference type="GO" id="GO:0016020">
    <property type="term" value="C:membrane"/>
    <property type="evidence" value="ECO:0007669"/>
    <property type="project" value="UniProtKB-SubCell"/>
</dbReference>
<gene>
    <name evidence="6" type="ORF">C7443_101118</name>
</gene>
<keyword evidence="2 5" id="KW-0812">Transmembrane</keyword>
<feature type="transmembrane region" description="Helical" evidence="5">
    <location>
        <begin position="341"/>
        <end position="361"/>
    </location>
</feature>
<evidence type="ECO:0000313" key="6">
    <source>
        <dbReference type="EMBL" id="PWV65634.1"/>
    </source>
</evidence>
<dbReference type="PANTHER" id="PTHR43424:SF1">
    <property type="entry name" value="LOCUS PUTATIVE PROTEIN 1-RELATED"/>
    <property type="match status" value="1"/>
</dbReference>
<feature type="transmembrane region" description="Helical" evidence="5">
    <location>
        <begin position="397"/>
        <end position="415"/>
    </location>
</feature>
<keyword evidence="3 5" id="KW-1133">Transmembrane helix</keyword>
<evidence type="ECO:0000256" key="5">
    <source>
        <dbReference type="SAM" id="Phobius"/>
    </source>
</evidence>
<sequence length="433" mass="48228">MFHKYVLSRVGSNTRKILGNSSWMLFEQISRMLLGLFVGVLIARHLGPMEFGNLSFLQAYISLFSIISALGLNRIVVRELVNVSGDAEKEKEIIITAFCMRVSAAVVLFVVCVAVGVIFNQSRMDYIFIISFSLFFTPFETFELLFQARTNSRPVACARSIVFFGSAVLKMILLFLGAGLQVFVVMCLVDVILSAVAVKITYKMKWGALYFNQFNFKAAKNMLTESWSEIIAAFSGMLFMRIDQIMLANLAGPDAVGVFSAASKISEMWYFVPVAIVASAFPTIVASREHGDALYWKRLGRLMNALVGLSYVVLIITFSSAAYFIPLVYGADYVESVPVLYIHIWCGLMVCFAQVSGAWLVNEKKIRLNLFRNVLGAVINLVLNFALIPVYGPVGAAIATMLSFMFAYFIFDLFYPPMKKMGLLKLRSLLLAA</sequence>
<feature type="transmembrane region" description="Helical" evidence="5">
    <location>
        <begin position="268"/>
        <end position="286"/>
    </location>
</feature>
<feature type="transmembrane region" description="Helical" evidence="5">
    <location>
        <begin position="223"/>
        <end position="242"/>
    </location>
</feature>
<proteinExistence type="predicted"/>
<feature type="transmembrane region" description="Helical" evidence="5">
    <location>
        <begin position="21"/>
        <end position="43"/>
    </location>
</feature>
<evidence type="ECO:0000256" key="2">
    <source>
        <dbReference type="ARBA" id="ARBA00022692"/>
    </source>
</evidence>
<feature type="transmembrane region" description="Helical" evidence="5">
    <location>
        <begin position="182"/>
        <end position="202"/>
    </location>
</feature>
<organism evidence="6 7">
    <name type="scientific">Plasticicumulans acidivorans</name>
    <dbReference type="NCBI Taxonomy" id="886464"/>
    <lineage>
        <taxon>Bacteria</taxon>
        <taxon>Pseudomonadati</taxon>
        <taxon>Pseudomonadota</taxon>
        <taxon>Gammaproteobacteria</taxon>
        <taxon>Candidatus Competibacteraceae</taxon>
        <taxon>Plasticicumulans</taxon>
    </lineage>
</organism>
<name>A0A317N0I4_9GAMM</name>
<dbReference type="Pfam" id="PF01943">
    <property type="entry name" value="Polysacc_synt"/>
    <property type="match status" value="1"/>
</dbReference>